<name>A0A0E0BMK5_9ORYZ</name>
<keyword evidence="2" id="KW-1185">Reference proteome</keyword>
<proteinExistence type="predicted"/>
<accession>A0A0E0BMK5</accession>
<dbReference type="AlphaFoldDB" id="A0A0E0BMK5"/>
<organism evidence="1">
    <name type="scientific">Oryza glumipatula</name>
    <dbReference type="NCBI Taxonomy" id="40148"/>
    <lineage>
        <taxon>Eukaryota</taxon>
        <taxon>Viridiplantae</taxon>
        <taxon>Streptophyta</taxon>
        <taxon>Embryophyta</taxon>
        <taxon>Tracheophyta</taxon>
        <taxon>Spermatophyta</taxon>
        <taxon>Magnoliopsida</taxon>
        <taxon>Liliopsida</taxon>
        <taxon>Poales</taxon>
        <taxon>Poaceae</taxon>
        <taxon>BOP clade</taxon>
        <taxon>Oryzoideae</taxon>
        <taxon>Oryzeae</taxon>
        <taxon>Oryzinae</taxon>
        <taxon>Oryza</taxon>
    </lineage>
</organism>
<dbReference type="Proteomes" id="UP000026961">
    <property type="component" value="Chromosome 12"/>
</dbReference>
<dbReference type="HOGENOM" id="CLU_2296077_0_0_1"/>
<protein>
    <submittedName>
        <fullName evidence="1">Uncharacterized protein</fullName>
    </submittedName>
</protein>
<dbReference type="EnsemblPlants" id="OGLUM12G00070.1">
    <property type="protein sequence ID" value="OGLUM12G00070.1"/>
    <property type="gene ID" value="OGLUM12G00070"/>
</dbReference>
<dbReference type="Gramene" id="OGLUM12G00070.1">
    <property type="protein sequence ID" value="OGLUM12G00070.1"/>
    <property type="gene ID" value="OGLUM12G00070"/>
</dbReference>
<reference evidence="1" key="2">
    <citation type="submission" date="2018-05" db="EMBL/GenBank/DDBJ databases">
        <title>OgluRS3 (Oryza glumaepatula Reference Sequence Version 3).</title>
        <authorList>
            <person name="Zhang J."/>
            <person name="Kudrna D."/>
            <person name="Lee S."/>
            <person name="Talag J."/>
            <person name="Welchert J."/>
            <person name="Wing R.A."/>
        </authorList>
    </citation>
    <scope>NUCLEOTIDE SEQUENCE [LARGE SCALE GENOMIC DNA]</scope>
</reference>
<evidence type="ECO:0000313" key="2">
    <source>
        <dbReference type="Proteomes" id="UP000026961"/>
    </source>
</evidence>
<reference evidence="1" key="1">
    <citation type="submission" date="2015-04" db="UniProtKB">
        <authorList>
            <consortium name="EnsemblPlants"/>
        </authorList>
    </citation>
    <scope>IDENTIFICATION</scope>
</reference>
<sequence length="101" mass="9740">MPRARLHGAASPSNMVAYTASTEPPCGSSGTSGAILATSLGSSVASSSTPAPSCSATVKVTASSGWSGGDEGRAAVEVLLVAVEMAAEGLIASVEATAEEV</sequence>
<evidence type="ECO:0000313" key="1">
    <source>
        <dbReference type="EnsemblPlants" id="OGLUM12G00070.1"/>
    </source>
</evidence>